<comment type="subcellular location">
    <subcellularLocation>
        <location evidence="1">Nucleus</location>
    </subcellularLocation>
</comment>
<evidence type="ECO:0000256" key="4">
    <source>
        <dbReference type="ARBA" id="ARBA00023054"/>
    </source>
</evidence>
<dbReference type="Gene3D" id="1.25.10.10">
    <property type="entry name" value="Leucine-rich Repeat Variant"/>
    <property type="match status" value="1"/>
</dbReference>
<dbReference type="PANTHER" id="PTHR14978:SF0">
    <property type="entry name" value="BETA-CATENIN-LIKE PROTEIN 1"/>
    <property type="match status" value="1"/>
</dbReference>
<dbReference type="PANTHER" id="PTHR14978">
    <property type="entry name" value="BETA-CATENIN-LIKE PROTEIN 1 NUCLEAR ASSOCIATED PROTEIN"/>
    <property type="match status" value="1"/>
</dbReference>
<evidence type="ECO:0000313" key="10">
    <source>
        <dbReference type="Proteomes" id="UP001473302"/>
    </source>
</evidence>
<dbReference type="Pfam" id="PF08216">
    <property type="entry name" value="CTNNBL"/>
    <property type="match status" value="1"/>
</dbReference>
<gene>
    <name evidence="9" type="ORF">MFLAVUS_008936</name>
</gene>
<evidence type="ECO:0000256" key="5">
    <source>
        <dbReference type="ARBA" id="ARBA00023242"/>
    </source>
</evidence>
<evidence type="ECO:0000313" key="9">
    <source>
        <dbReference type="EMBL" id="GAA5815428.1"/>
    </source>
</evidence>
<feature type="region of interest" description="Disordered" evidence="7">
    <location>
        <begin position="41"/>
        <end position="63"/>
    </location>
</feature>
<evidence type="ECO:0000256" key="3">
    <source>
        <dbReference type="ARBA" id="ARBA00022737"/>
    </source>
</evidence>
<evidence type="ECO:0000256" key="7">
    <source>
        <dbReference type="SAM" id="MobiDB-lite"/>
    </source>
</evidence>
<keyword evidence="4 6" id="KW-0175">Coiled coil</keyword>
<keyword evidence="2" id="KW-0597">Phosphoprotein</keyword>
<dbReference type="EMBL" id="BAABUK010000026">
    <property type="protein sequence ID" value="GAA5815428.1"/>
    <property type="molecule type" value="Genomic_DNA"/>
</dbReference>
<dbReference type="InterPro" id="IPR016024">
    <property type="entry name" value="ARM-type_fold"/>
</dbReference>
<dbReference type="SUPFAM" id="SSF48371">
    <property type="entry name" value="ARM repeat"/>
    <property type="match status" value="1"/>
</dbReference>
<dbReference type="InterPro" id="IPR039678">
    <property type="entry name" value="CTNNBL1"/>
</dbReference>
<evidence type="ECO:0000259" key="8">
    <source>
        <dbReference type="SMART" id="SM01156"/>
    </source>
</evidence>
<feature type="coiled-coil region" evidence="6">
    <location>
        <begin position="488"/>
        <end position="515"/>
    </location>
</feature>
<name>A0ABP9Z8G6_9FUNG</name>
<comment type="caution">
    <text evidence="9">The sequence shown here is derived from an EMBL/GenBank/DDBJ whole genome shotgun (WGS) entry which is preliminary data.</text>
</comment>
<dbReference type="SMART" id="SM01156">
    <property type="entry name" value="DUF1716"/>
    <property type="match status" value="1"/>
</dbReference>
<evidence type="ECO:0000256" key="1">
    <source>
        <dbReference type="ARBA" id="ARBA00004123"/>
    </source>
</evidence>
<feature type="domain" description="Beta-catenin-like protein 1 N-terminal" evidence="8">
    <location>
        <begin position="88"/>
        <end position="195"/>
    </location>
</feature>
<accession>A0ABP9Z8G6</accession>
<evidence type="ECO:0000256" key="2">
    <source>
        <dbReference type="ARBA" id="ARBA00022553"/>
    </source>
</evidence>
<keyword evidence="5" id="KW-0539">Nucleus</keyword>
<keyword evidence="10" id="KW-1185">Reference proteome</keyword>
<evidence type="ECO:0000256" key="6">
    <source>
        <dbReference type="SAM" id="Coils"/>
    </source>
</evidence>
<keyword evidence="3" id="KW-0677">Repeat</keyword>
<dbReference type="InterPro" id="IPR011989">
    <property type="entry name" value="ARM-like"/>
</dbReference>
<protein>
    <recommendedName>
        <fullName evidence="8">Beta-catenin-like protein 1 N-terminal domain-containing protein</fullName>
    </recommendedName>
</protein>
<reference evidence="9 10" key="1">
    <citation type="submission" date="2024-04" db="EMBL/GenBank/DDBJ databases">
        <title>genome sequences of Mucor flavus KT1a and Helicostylum pulchrum KT1b strains isolated from the surface of a dry-aged beef.</title>
        <authorList>
            <person name="Toyotome T."/>
            <person name="Hosono M."/>
            <person name="Torimaru M."/>
            <person name="Fukuda K."/>
            <person name="Mikami N."/>
        </authorList>
    </citation>
    <scope>NUCLEOTIDE SEQUENCE [LARGE SCALE GENOMIC DNA]</scope>
    <source>
        <strain evidence="9 10">KT1a</strain>
    </source>
</reference>
<organism evidence="9 10">
    <name type="scientific">Mucor flavus</name>
    <dbReference type="NCBI Taxonomy" id="439312"/>
    <lineage>
        <taxon>Eukaryota</taxon>
        <taxon>Fungi</taxon>
        <taxon>Fungi incertae sedis</taxon>
        <taxon>Mucoromycota</taxon>
        <taxon>Mucoromycotina</taxon>
        <taxon>Mucoromycetes</taxon>
        <taxon>Mucorales</taxon>
        <taxon>Mucorineae</taxon>
        <taxon>Mucoraceae</taxon>
        <taxon>Mucor</taxon>
    </lineage>
</organism>
<sequence length="621" mass="71209">MNIDELFKIPAIPTGRNKRKMPATPDLKFFDQYKGASEAVELTESSSSEPAAKKRNIEQDEDVEYTERYEDEDTEFEDEEGRFFGGGLTNEQSSILDLVDEFDIDETEALTATNVRKMILKFEKAINKNQEMRVRYADQPEKFMESEADLDEEIKNLLSLTEAPQMYPEFVKLGSVPSLLSLLSHENTDIAIDTIDLINELTDEDVGMGSSEDDIERSEQVQAAIKTFVDAMLENELLQLLVQNLARLDEKEETDRQGVFKILGILENVISLEPKYAQDIALKTDILPWLLKRLQTKGFDANIAYTSEILSILLQDDRDIRLKVGELDGIDVLLRALAGYRRKDAGSEDESEMVENFFNAMCSLLNEPENKKRFLDAEGIELMVFMLKEKTLARIRAVKVLNYALSGEEGRDRCIRFVDVSGLKALFPLFMGKGNKKLKKTHNSAFIESEDEEHISCIILSLLRNLTQGDVQRMRLLLKFTEDDHEKVDRLIELKEQYQKKDEAVKQELEDARGVLDEEDFEDFESDFYVRRLSAGLFTLQRVCLLIAALSEESLGIREKATMLLKRQGEDMLSVFKVIEEETALMADFIFLRRVARGYPNEENPVEIKQDQESRPLFNKP</sequence>
<dbReference type="Proteomes" id="UP001473302">
    <property type="component" value="Unassembled WGS sequence"/>
</dbReference>
<dbReference type="InterPro" id="IPR013180">
    <property type="entry name" value="CTNNBL1_N"/>
</dbReference>
<proteinExistence type="predicted"/>